<evidence type="ECO:0000313" key="3">
    <source>
        <dbReference type="EMBL" id="KXB57461.1"/>
    </source>
</evidence>
<name>A0ABR5TLB3_9BACL</name>
<protein>
    <submittedName>
        <fullName evidence="3">Cell wall-binding repeat protein</fullName>
    </submittedName>
</protein>
<dbReference type="PROSITE" id="PS51170">
    <property type="entry name" value="CW"/>
    <property type="match status" value="1"/>
</dbReference>
<dbReference type="Gene3D" id="2.10.270.10">
    <property type="entry name" value="Cholin Binding"/>
    <property type="match status" value="1"/>
</dbReference>
<dbReference type="InterPro" id="IPR018337">
    <property type="entry name" value="Cell_wall/Cho-bd_repeat"/>
</dbReference>
<reference evidence="3 4" key="1">
    <citation type="submission" date="2016-01" db="EMBL/GenBank/DDBJ databases">
        <authorList>
            <person name="Mitreva M."/>
            <person name="Pepin K.H."/>
            <person name="Mihindukulasuriya K.A."/>
            <person name="Fulton R."/>
            <person name="Fronick C."/>
            <person name="O'Laughlin M."/>
            <person name="Miner T."/>
            <person name="Herter B."/>
            <person name="Rosa B.A."/>
            <person name="Cordes M."/>
            <person name="Tomlinson C."/>
            <person name="Wollam A."/>
            <person name="Palsikar V.B."/>
            <person name="Mardis E.R."/>
            <person name="Wilson R.K."/>
        </authorList>
    </citation>
    <scope>NUCLEOTIDE SEQUENCE [LARGE SCALE GENOMIC DNA]</scope>
    <source>
        <strain evidence="3 4">KA00071</strain>
    </source>
</reference>
<dbReference type="SUPFAM" id="SSF69360">
    <property type="entry name" value="Cell wall binding repeat"/>
    <property type="match status" value="1"/>
</dbReference>
<gene>
    <name evidence="3" type="ORF">HMPREF1871_00867</name>
</gene>
<dbReference type="Pfam" id="PF19085">
    <property type="entry name" value="Choline_bind_2"/>
    <property type="match status" value="1"/>
</dbReference>
<evidence type="ECO:0000256" key="2">
    <source>
        <dbReference type="PROSITE-ProRule" id="PRU00591"/>
    </source>
</evidence>
<comment type="caution">
    <text evidence="3">The sequence shown here is derived from an EMBL/GenBank/DDBJ whole genome shotgun (WGS) entry which is preliminary data.</text>
</comment>
<feature type="repeat" description="Cell wall-binding" evidence="2">
    <location>
        <begin position="1"/>
        <end position="18"/>
    </location>
</feature>
<evidence type="ECO:0000256" key="1">
    <source>
        <dbReference type="ARBA" id="ARBA00022737"/>
    </source>
</evidence>
<feature type="non-terminal residue" evidence="3">
    <location>
        <position position="1"/>
    </location>
</feature>
<keyword evidence="4" id="KW-1185">Reference proteome</keyword>
<dbReference type="EMBL" id="LSDB01000046">
    <property type="protein sequence ID" value="KXB57461.1"/>
    <property type="molecule type" value="Genomic_DNA"/>
</dbReference>
<sequence>EWEIIGGKWYYFDINGYMLVDTITPDGYYIDTDGACIN</sequence>
<dbReference type="Proteomes" id="UP000070467">
    <property type="component" value="Unassembled WGS sequence"/>
</dbReference>
<keyword evidence="1" id="KW-0677">Repeat</keyword>
<organism evidence="3 4">
    <name type="scientific">Gemelliphila asaccharolytica</name>
    <dbReference type="NCBI Taxonomy" id="502393"/>
    <lineage>
        <taxon>Bacteria</taxon>
        <taxon>Bacillati</taxon>
        <taxon>Bacillota</taxon>
        <taxon>Bacilli</taxon>
        <taxon>Bacillales</taxon>
        <taxon>Gemellaceae</taxon>
        <taxon>Gemelliphila</taxon>
    </lineage>
</organism>
<accession>A0ABR5TLB3</accession>
<evidence type="ECO:0000313" key="4">
    <source>
        <dbReference type="Proteomes" id="UP000070467"/>
    </source>
</evidence>
<proteinExistence type="predicted"/>